<evidence type="ECO:0000313" key="7">
    <source>
        <dbReference type="Proteomes" id="UP000007102"/>
    </source>
</evidence>
<evidence type="ECO:0000256" key="2">
    <source>
        <dbReference type="ARBA" id="ARBA00022630"/>
    </source>
</evidence>
<dbReference type="SMART" id="SM00903">
    <property type="entry name" value="Flavin_Reduct"/>
    <property type="match status" value="1"/>
</dbReference>
<dbReference type="STRING" id="868864.Dester_0100"/>
<dbReference type="OrthoDB" id="9794638at2"/>
<comment type="cofactor">
    <cofactor evidence="1">
        <name>FMN</name>
        <dbReference type="ChEBI" id="CHEBI:58210"/>
    </cofactor>
</comment>
<dbReference type="Gene3D" id="2.30.110.10">
    <property type="entry name" value="Electron Transport, Fmn-binding Protein, Chain A"/>
    <property type="match status" value="1"/>
</dbReference>
<reference evidence="6 7" key="1">
    <citation type="journal article" date="2011" name="Stand. Genomic Sci.">
        <title>Complete genome sequence of the thermophilic sulfur-reducer Desulfurobacterium thermolithotrophum type strain (BSA(T)) from a deep-sea hydrothermal vent.</title>
        <authorList>
            <person name="Goker M."/>
            <person name="Daligault H."/>
            <person name="Mwirichia R."/>
            <person name="Lapidus A."/>
            <person name="Lucas S."/>
            <person name="Deshpande S."/>
            <person name="Pagani I."/>
            <person name="Tapia R."/>
            <person name="Cheng J.F."/>
            <person name="Goodwin L."/>
            <person name="Pitluck S."/>
            <person name="Liolios K."/>
            <person name="Ivanova N."/>
            <person name="Mavromatis K."/>
            <person name="Mikhailova N."/>
            <person name="Pati A."/>
            <person name="Chen A."/>
            <person name="Palaniappan K."/>
            <person name="Han C."/>
            <person name="Land M."/>
            <person name="Hauser L."/>
            <person name="Pan C."/>
            <person name="Brambilla E.M."/>
            <person name="Rohde M."/>
            <person name="Spring S."/>
            <person name="Sikorski J."/>
            <person name="Wirth R."/>
            <person name="Detter J.C."/>
            <person name="Woyke T."/>
            <person name="Bristow J."/>
            <person name="Eisen J.A."/>
            <person name="Markowitz V."/>
            <person name="Hugenholtz P."/>
            <person name="Kyrpides N.C."/>
            <person name="Klenk H.P."/>
        </authorList>
    </citation>
    <scope>NUCLEOTIDE SEQUENCE [LARGE SCALE GENOMIC DNA]</scope>
    <source>
        <strain evidence="7">DSM 11699 / BSA</strain>
    </source>
</reference>
<dbReference type="eggNOG" id="COG1853">
    <property type="taxonomic scope" value="Bacteria"/>
</dbReference>
<dbReference type="EMBL" id="CP002543">
    <property type="protein sequence ID" value="ADY72758.1"/>
    <property type="molecule type" value="Genomic_DNA"/>
</dbReference>
<protein>
    <submittedName>
        <fullName evidence="6">Flavin reductase domain protein FMN-binding protein</fullName>
    </submittedName>
</protein>
<evidence type="ECO:0000313" key="6">
    <source>
        <dbReference type="EMBL" id="ADY72758.1"/>
    </source>
</evidence>
<organism evidence="6 7">
    <name type="scientific">Desulfurobacterium thermolithotrophum (strain DSM 11699 / BSA)</name>
    <dbReference type="NCBI Taxonomy" id="868864"/>
    <lineage>
        <taxon>Bacteria</taxon>
        <taxon>Pseudomonadati</taxon>
        <taxon>Aquificota</taxon>
        <taxon>Aquificia</taxon>
        <taxon>Desulfurobacteriales</taxon>
        <taxon>Desulfurobacteriaceae</taxon>
        <taxon>Desulfurobacterium</taxon>
    </lineage>
</organism>
<keyword evidence="2" id="KW-0285">Flavoprotein</keyword>
<keyword evidence="7" id="KW-1185">Reference proteome</keyword>
<evidence type="ECO:0000256" key="3">
    <source>
        <dbReference type="ARBA" id="ARBA00022643"/>
    </source>
</evidence>
<evidence type="ECO:0000256" key="4">
    <source>
        <dbReference type="ARBA" id="ARBA00038054"/>
    </source>
</evidence>
<evidence type="ECO:0000259" key="5">
    <source>
        <dbReference type="SMART" id="SM00903"/>
    </source>
</evidence>
<gene>
    <name evidence="6" type="ordered locus">Dester_0100</name>
</gene>
<proteinExistence type="inferred from homology"/>
<dbReference type="GO" id="GO:0016646">
    <property type="term" value="F:oxidoreductase activity, acting on the CH-NH group of donors, NAD or NADP as acceptor"/>
    <property type="evidence" value="ECO:0007669"/>
    <property type="project" value="UniProtKB-ARBA"/>
</dbReference>
<evidence type="ECO:0000256" key="1">
    <source>
        <dbReference type="ARBA" id="ARBA00001917"/>
    </source>
</evidence>
<dbReference type="GO" id="GO:0010181">
    <property type="term" value="F:FMN binding"/>
    <property type="evidence" value="ECO:0007669"/>
    <property type="project" value="InterPro"/>
</dbReference>
<keyword evidence="3" id="KW-0288">FMN</keyword>
<dbReference type="AlphaFoldDB" id="F0S0V4"/>
<dbReference type="SUPFAM" id="SSF50475">
    <property type="entry name" value="FMN-binding split barrel"/>
    <property type="match status" value="1"/>
</dbReference>
<dbReference type="RefSeq" id="WP_013637718.1">
    <property type="nucleotide sequence ID" value="NC_015185.1"/>
</dbReference>
<sequence>MKVAKVGETDQKLISKLIFNTVVPRPIAWITTVSNEGVVNLAPFSFYNAVTTKPPIVVVSIGKRKDGTRKDTGRNIRETGEFVINVVSEEFLNKMVETGNDFPPEESEAEKIGIALEPSLMVKPPRVKGVPAALECRCQEIVEIGDTPMDLVIGEVVAIHYEPSILETQKGIVGRLGGKRYCIVREEINISDLD</sequence>
<dbReference type="PANTHER" id="PTHR33798">
    <property type="entry name" value="FLAVOPROTEIN OXYGENASE"/>
    <property type="match status" value="1"/>
</dbReference>
<reference evidence="7" key="2">
    <citation type="submission" date="2011-02" db="EMBL/GenBank/DDBJ databases">
        <title>The complete genome of Desulfurobacterium thermolithotrophum DSM 11699.</title>
        <authorList>
            <consortium name="US DOE Joint Genome Institute (JGI-PGF)"/>
            <person name="Lucas S."/>
            <person name="Copeland A."/>
            <person name="Lapidus A."/>
            <person name="Bruce D."/>
            <person name="Goodwin L."/>
            <person name="Pitluck S."/>
            <person name="Kyrpides N."/>
            <person name="Mavromatis K."/>
            <person name="Pagani I."/>
            <person name="Ivanova N."/>
            <person name="Mikhailova N."/>
            <person name="Daligault H."/>
            <person name="Detter J.C."/>
            <person name="Tapia R."/>
            <person name="Han C."/>
            <person name="Land M."/>
            <person name="Hauser L."/>
            <person name="Markowitz V."/>
            <person name="Cheng J.-F."/>
            <person name="Hugenholtz P."/>
            <person name="Woyke T."/>
            <person name="Wu D."/>
            <person name="Spring S."/>
            <person name="Brambilla E."/>
            <person name="Klenk H.-P."/>
            <person name="Eisen J.A."/>
        </authorList>
    </citation>
    <scope>NUCLEOTIDE SEQUENCE [LARGE SCALE GENOMIC DNA]</scope>
    <source>
        <strain evidence="7">DSM 11699 / BSA</strain>
    </source>
</reference>
<dbReference type="Pfam" id="PF01613">
    <property type="entry name" value="Flavin_Reduct"/>
    <property type="match status" value="1"/>
</dbReference>
<dbReference type="InterPro" id="IPR002563">
    <property type="entry name" value="Flavin_Rdtase-like_dom"/>
</dbReference>
<dbReference type="Proteomes" id="UP000007102">
    <property type="component" value="Chromosome"/>
</dbReference>
<feature type="domain" description="Flavin reductase like" evidence="5">
    <location>
        <begin position="23"/>
        <end position="181"/>
    </location>
</feature>
<dbReference type="HOGENOM" id="CLU_059021_3_1_0"/>
<accession>F0S0V4</accession>
<dbReference type="InterPro" id="IPR012349">
    <property type="entry name" value="Split_barrel_FMN-bd"/>
</dbReference>
<dbReference type="KEGG" id="dte:Dester_0100"/>
<dbReference type="PANTHER" id="PTHR33798:SF5">
    <property type="entry name" value="FLAVIN REDUCTASE LIKE DOMAIN-CONTAINING PROTEIN"/>
    <property type="match status" value="1"/>
</dbReference>
<dbReference type="InParanoid" id="F0S0V4"/>
<name>F0S0V4_DESTD</name>
<comment type="similarity">
    <text evidence="4">Belongs to the flavoredoxin family.</text>
</comment>